<feature type="region of interest" description="Disordered" evidence="1">
    <location>
        <begin position="367"/>
        <end position="391"/>
    </location>
</feature>
<dbReference type="VEuPathDB" id="TriTrypDB:LDHU3_31.3770"/>
<dbReference type="InterPro" id="IPR036273">
    <property type="entry name" value="CRAL/TRIO_N_dom_sf"/>
</dbReference>
<dbReference type="Pfam" id="PF00650">
    <property type="entry name" value="CRAL_TRIO"/>
    <property type="match status" value="1"/>
</dbReference>
<dbReference type="OrthoDB" id="1434354at2759"/>
<proteinExistence type="predicted"/>
<dbReference type="Proteomes" id="UP000274082">
    <property type="component" value="Chromosome 31"/>
</dbReference>
<dbReference type="InterPro" id="IPR001251">
    <property type="entry name" value="CRAL-TRIO_dom"/>
</dbReference>
<dbReference type="InterPro" id="IPR036598">
    <property type="entry name" value="GOLD_dom_sf"/>
</dbReference>
<evidence type="ECO:0000256" key="1">
    <source>
        <dbReference type="SAM" id="MobiDB-lite"/>
    </source>
</evidence>
<dbReference type="InterPro" id="IPR051026">
    <property type="entry name" value="PI/PC_transfer"/>
</dbReference>
<dbReference type="Gene3D" id="3.40.525.10">
    <property type="entry name" value="CRAL-TRIO lipid binding domain"/>
    <property type="match status" value="1"/>
</dbReference>
<name>A0A3S7X4P4_LEIDO</name>
<dbReference type="SUPFAM" id="SSF101576">
    <property type="entry name" value="Supernatant protein factor (SPF), C-terminal domain"/>
    <property type="match status" value="1"/>
</dbReference>
<dbReference type="VEuPathDB" id="TriTrypDB:LdCL_310028900"/>
<evidence type="ECO:0000313" key="4">
    <source>
        <dbReference type="Proteomes" id="UP000274082"/>
    </source>
</evidence>
<dbReference type="SUPFAM" id="SSF52087">
    <property type="entry name" value="CRAL/TRIO domain"/>
    <property type="match status" value="1"/>
</dbReference>
<accession>A0A3S7X4P4</accession>
<dbReference type="PANTHER" id="PTHR45657">
    <property type="entry name" value="CRAL-TRIO DOMAIN-CONTAINING PROTEIN YKL091C-RELATED"/>
    <property type="match status" value="1"/>
</dbReference>
<dbReference type="EMBL" id="CP029530">
    <property type="protein sequence ID" value="AYU81416.1"/>
    <property type="molecule type" value="Genomic_DNA"/>
</dbReference>
<gene>
    <name evidence="3" type="ORF">LdCL_310028900</name>
</gene>
<evidence type="ECO:0000259" key="2">
    <source>
        <dbReference type="PROSITE" id="PS50191"/>
    </source>
</evidence>
<feature type="domain" description="CRAL-TRIO" evidence="2">
    <location>
        <begin position="165"/>
        <end position="358"/>
    </location>
</feature>
<dbReference type="VEuPathDB" id="TriTrypDB:LdBPK_312090.1"/>
<dbReference type="Gene3D" id="2.60.120.680">
    <property type="entry name" value="GOLD domain"/>
    <property type="match status" value="1"/>
</dbReference>
<keyword evidence="4" id="KW-1185">Reference proteome</keyword>
<sequence>MATLADGASSEALTAHSDTHPLTGDQVDKIKALIRLMKERYDPLPPQLETYLRLIPPTSGAASGEADGDDEAGPRRPDHGPMWFYCTSFLTSREWDVQKAFAMMQEVVAYRAANRLDEQSHFPPAFSVRGWSTEDVCRALEHSPRKAGERIDRVCAGVAQGLTCGIHYWDKNGRPVFYMIIDSFDEAELMRQLKQMASVGKSHVDVMWEYMVHILSVTESLVLYQLIQRGAPLSGRALTSNTADEAAPAWDFSEGAVTMVYDMKGLTLKMLWRPIIDMFCDNAKMFFKYYPDRIHRIVCVNSPSLVRYAFILVRGVLPATFQKKISFVSAHDTLATLETMIDRKYIPHFLGGECRCKAHDGKCLSGYDPQHPRRTRRTRRTDAHTDASAEGNDEVPTEYVTLAAGHECTRVFPVNASEVVVWEFAVEGGGHDIIFTTFFVPQLAASGMRWTQVELNKLSSYTVTSEALAKGSDAFAAAEDGVVVLKWRNRRHWFASRHLQFRAYKEGAPSTLHGQDSRSE</sequence>
<evidence type="ECO:0000313" key="3">
    <source>
        <dbReference type="EMBL" id="AYU81416.1"/>
    </source>
</evidence>
<dbReference type="PANTHER" id="PTHR45657:SF1">
    <property type="entry name" value="CRAL-TRIO DOMAIN-CONTAINING PROTEIN YKL091C-RELATED"/>
    <property type="match status" value="1"/>
</dbReference>
<reference evidence="3 4" key="1">
    <citation type="journal article" date="2018" name="Sci. Rep.">
        <title>A complete Leishmania donovani reference genome identifies novel genetic variations associated with virulence.</title>
        <authorList>
            <person name="Lypaczewski P."/>
            <person name="Hoshizaki J."/>
            <person name="Zhang W.-W."/>
            <person name="McCall L.-I."/>
            <person name="Torcivia-Rodriguez J."/>
            <person name="Simonyan V."/>
            <person name="Kaur A."/>
            <person name="Dewar K."/>
            <person name="Matlashewski G."/>
        </authorList>
    </citation>
    <scope>NUCLEOTIDE SEQUENCE [LARGE SCALE GENOMIC DNA]</scope>
    <source>
        <strain evidence="3 4">LdCL</strain>
    </source>
</reference>
<dbReference type="SMART" id="SM00516">
    <property type="entry name" value="SEC14"/>
    <property type="match status" value="1"/>
</dbReference>
<dbReference type="InterPro" id="IPR036865">
    <property type="entry name" value="CRAL-TRIO_dom_sf"/>
</dbReference>
<feature type="region of interest" description="Disordered" evidence="1">
    <location>
        <begin position="1"/>
        <end position="21"/>
    </location>
</feature>
<dbReference type="AlphaFoldDB" id="A0A3S7X4P4"/>
<dbReference type="CDD" id="cd00170">
    <property type="entry name" value="SEC14"/>
    <property type="match status" value="1"/>
</dbReference>
<organism evidence="3 4">
    <name type="scientific">Leishmania donovani</name>
    <dbReference type="NCBI Taxonomy" id="5661"/>
    <lineage>
        <taxon>Eukaryota</taxon>
        <taxon>Discoba</taxon>
        <taxon>Euglenozoa</taxon>
        <taxon>Kinetoplastea</taxon>
        <taxon>Metakinetoplastina</taxon>
        <taxon>Trypanosomatida</taxon>
        <taxon>Trypanosomatidae</taxon>
        <taxon>Leishmaniinae</taxon>
        <taxon>Leishmania</taxon>
    </lineage>
</organism>
<feature type="region of interest" description="Disordered" evidence="1">
    <location>
        <begin position="57"/>
        <end position="77"/>
    </location>
</feature>
<dbReference type="PROSITE" id="PS50191">
    <property type="entry name" value="CRAL_TRIO"/>
    <property type="match status" value="1"/>
</dbReference>
<protein>
    <submittedName>
        <fullName evidence="3">CRAL/TRIO domain containing protein, putative</fullName>
    </submittedName>
</protein>
<dbReference type="SUPFAM" id="SSF46938">
    <property type="entry name" value="CRAL/TRIO N-terminal domain"/>
    <property type="match status" value="1"/>
</dbReference>